<keyword evidence="1" id="KW-0677">Repeat</keyword>
<dbReference type="EMBL" id="KV428058">
    <property type="protein sequence ID" value="KZT38715.1"/>
    <property type="molecule type" value="Genomic_DNA"/>
</dbReference>
<keyword evidence="7" id="KW-1185">Reference proteome</keyword>
<dbReference type="PANTHER" id="PTHR19980">
    <property type="entry name" value="RNA CLEAVAGE STIMULATION FACTOR"/>
    <property type="match status" value="1"/>
</dbReference>
<evidence type="ECO:0000256" key="3">
    <source>
        <dbReference type="RuleBase" id="RU369035"/>
    </source>
</evidence>
<organism evidence="6 7">
    <name type="scientific">Sistotremastrum suecicum HHB10207 ss-3</name>
    <dbReference type="NCBI Taxonomy" id="1314776"/>
    <lineage>
        <taxon>Eukaryota</taxon>
        <taxon>Fungi</taxon>
        <taxon>Dikarya</taxon>
        <taxon>Basidiomycota</taxon>
        <taxon>Agaricomycotina</taxon>
        <taxon>Agaricomycetes</taxon>
        <taxon>Sistotremastrales</taxon>
        <taxon>Sistotremastraceae</taxon>
        <taxon>Sistotremastrum</taxon>
    </lineage>
</organism>
<proteinExistence type="predicted"/>
<dbReference type="Proteomes" id="UP000076798">
    <property type="component" value="Unassembled WGS sequence"/>
</dbReference>
<reference evidence="6 7" key="1">
    <citation type="journal article" date="2016" name="Mol. Biol. Evol.">
        <title>Comparative Genomics of Early-Diverging Mushroom-Forming Fungi Provides Insights into the Origins of Lignocellulose Decay Capabilities.</title>
        <authorList>
            <person name="Nagy L.G."/>
            <person name="Riley R."/>
            <person name="Tritt A."/>
            <person name="Adam C."/>
            <person name="Daum C."/>
            <person name="Floudas D."/>
            <person name="Sun H."/>
            <person name="Yadav J.S."/>
            <person name="Pangilinan J."/>
            <person name="Larsson K.H."/>
            <person name="Matsuura K."/>
            <person name="Barry K."/>
            <person name="Labutti K."/>
            <person name="Kuo R."/>
            <person name="Ohm R.A."/>
            <person name="Bhattacharya S.S."/>
            <person name="Shirouzu T."/>
            <person name="Yoshinaga Y."/>
            <person name="Martin F.M."/>
            <person name="Grigoriev I.V."/>
            <person name="Hibbett D.S."/>
        </authorList>
    </citation>
    <scope>NUCLEOTIDE SEQUENCE [LARGE SCALE GENOMIC DNA]</scope>
    <source>
        <strain evidence="6 7">HHB10207 ss-3</strain>
    </source>
</reference>
<keyword evidence="3" id="KW-0507">mRNA processing</keyword>
<dbReference type="STRING" id="1314776.A0A166DN84"/>
<dbReference type="Gene3D" id="1.25.40.1040">
    <property type="match status" value="1"/>
</dbReference>
<dbReference type="PANTHER" id="PTHR19980:SF0">
    <property type="entry name" value="CLEAVAGE STIMULATION FACTOR SUBUNIT 3"/>
    <property type="match status" value="1"/>
</dbReference>
<evidence type="ECO:0000313" key="6">
    <source>
        <dbReference type="EMBL" id="KZT38715.1"/>
    </source>
</evidence>
<dbReference type="GO" id="GO:0005634">
    <property type="term" value="C:nucleus"/>
    <property type="evidence" value="ECO:0007669"/>
    <property type="project" value="UniProtKB-SubCell"/>
</dbReference>
<evidence type="ECO:0000256" key="1">
    <source>
        <dbReference type="ARBA" id="ARBA00022737"/>
    </source>
</evidence>
<feature type="domain" description="Suppressor of forked" evidence="5">
    <location>
        <begin position="4"/>
        <end position="499"/>
    </location>
</feature>
<dbReference type="AlphaFoldDB" id="A0A166DN84"/>
<evidence type="ECO:0000313" key="7">
    <source>
        <dbReference type="Proteomes" id="UP000076798"/>
    </source>
</evidence>
<dbReference type="InterPro" id="IPR003107">
    <property type="entry name" value="HAT"/>
</dbReference>
<dbReference type="OrthoDB" id="26282at2759"/>
<protein>
    <recommendedName>
        <fullName evidence="3">mRNA 3'-end-processing protein RNA14</fullName>
    </recommendedName>
</protein>
<dbReference type="InterPro" id="IPR045243">
    <property type="entry name" value="Rna14-like"/>
</dbReference>
<keyword evidence="3" id="KW-0963">Cytoplasm</keyword>
<dbReference type="SUPFAM" id="SSF48452">
    <property type="entry name" value="TPR-like"/>
    <property type="match status" value="2"/>
</dbReference>
<dbReference type="GO" id="GO:0005737">
    <property type="term" value="C:cytoplasm"/>
    <property type="evidence" value="ECO:0007669"/>
    <property type="project" value="UniProtKB-SubCell"/>
</dbReference>
<comment type="function">
    <text evidence="3">Component of the cleavage factor IA (CFIA) complex, which is involved in the endonucleolytic cleavage during polyadenylation-dependent pre-mRNA 3'-end formation.</text>
</comment>
<evidence type="ECO:0000256" key="4">
    <source>
        <dbReference type="SAM" id="MobiDB-lite"/>
    </source>
</evidence>
<dbReference type="InterPro" id="IPR011990">
    <property type="entry name" value="TPR-like_helical_dom_sf"/>
</dbReference>
<comment type="subcellular location">
    <subcellularLocation>
        <location evidence="3">Nucleus</location>
    </subcellularLocation>
    <subcellularLocation>
        <location evidence="3">Cytoplasm</location>
    </subcellularLocation>
    <text evidence="3">Nucleus and/or cytoplasm.</text>
</comment>
<dbReference type="GO" id="GO:0180010">
    <property type="term" value="P:co-transcriptional mRNA 3'-end processing, cleavage and polyadenylation pathway"/>
    <property type="evidence" value="ECO:0007669"/>
    <property type="project" value="UniProtKB-UniRule"/>
</dbReference>
<gene>
    <name evidence="6" type="ORF">SISSUDRAFT_1046588</name>
</gene>
<sequence>MTTASALFERWLLTSASVELYKYQIEYLRNIHHADYATTCTFYEAAVDAVGHDRNAGGLWRDYLKFIQDKSDRQFKNRSEPAADAAIRINQMRRLYLRAIRIPLSDCDIIWEEYLEFEKRTSMATFELMRKYHEPVHERAKANLQPLNKYLSAVTSTVKPMPGSLQLLLPSPATAPNERQLLERWIRYILWEESNPLQLDMQTREDEKQFASRMQGVYWKAAVSMRFHEEVWFRWFRWLDGLDPAKRPTEENPMNVLVDGVQANPTSSLLTSALAEQYKKQHRYAEAIATLKSFIEALGKALDEEQRSGSGASTLTLDSTSALQVYRDSRSGIREDQSLRLKTQQLGNAWFCYLRLLQQSHDQSAFRQALKAATQTRHLDWRVYVYAALTEYRSKADKANYIRIFEEALKKYPTEVELILQYLKHLIDINDENNAHDLFERVIANPVLTPDKAQPIWEMWTAHVSNFGGLEESLRLEGRMSAIYGNDPEAAMQRFMKRQEYILDPVGIAAAVPSPNDSQQTFTSRVDSDALLPTSEASPSAKPAISNNEGQSCRISPLPILSSSEEDRHLRRHDHPSPSYPDQRPFKRHKTDPHPTDRYGSRSTQNGGLKHTKA</sequence>
<dbReference type="SMART" id="SM00386">
    <property type="entry name" value="HAT"/>
    <property type="match status" value="5"/>
</dbReference>
<feature type="compositionally biased region" description="Polar residues" evidence="4">
    <location>
        <begin position="545"/>
        <end position="554"/>
    </location>
</feature>
<dbReference type="Pfam" id="PF05843">
    <property type="entry name" value="Suf"/>
    <property type="match status" value="1"/>
</dbReference>
<dbReference type="GO" id="GO:0003729">
    <property type="term" value="F:mRNA binding"/>
    <property type="evidence" value="ECO:0007669"/>
    <property type="project" value="TreeGrafter"/>
</dbReference>
<feature type="region of interest" description="Disordered" evidence="4">
    <location>
        <begin position="532"/>
        <end position="614"/>
    </location>
</feature>
<keyword evidence="2 3" id="KW-0539">Nucleus</keyword>
<name>A0A166DN84_9AGAM</name>
<dbReference type="InterPro" id="IPR008847">
    <property type="entry name" value="Suf"/>
</dbReference>
<evidence type="ECO:0000259" key="5">
    <source>
        <dbReference type="Pfam" id="PF05843"/>
    </source>
</evidence>
<accession>A0A166DN84</accession>
<evidence type="ECO:0000256" key="2">
    <source>
        <dbReference type="ARBA" id="ARBA00023242"/>
    </source>
</evidence>